<dbReference type="Proteomes" id="UP000008068">
    <property type="component" value="Unassembled WGS sequence"/>
</dbReference>
<keyword evidence="3" id="KW-1185">Reference proteome</keyword>
<protein>
    <submittedName>
        <fullName evidence="2">Uncharacterized protein</fullName>
    </submittedName>
</protein>
<reference evidence="3" key="1">
    <citation type="submission" date="2011-07" db="EMBL/GenBank/DDBJ databases">
        <authorList>
            <consortium name="Caenorhabditis brenneri Sequencing and Analysis Consortium"/>
            <person name="Wilson R.K."/>
        </authorList>
    </citation>
    <scope>NUCLEOTIDE SEQUENCE [LARGE SCALE GENOMIC DNA]</scope>
    <source>
        <strain evidence="3">PB2801</strain>
    </source>
</reference>
<evidence type="ECO:0000256" key="1">
    <source>
        <dbReference type="SAM" id="MobiDB-lite"/>
    </source>
</evidence>
<accession>G0NWZ9</accession>
<dbReference type="InParanoid" id="G0NWZ9"/>
<evidence type="ECO:0000313" key="2">
    <source>
        <dbReference type="EMBL" id="EGT39357.1"/>
    </source>
</evidence>
<organism evidence="3">
    <name type="scientific">Caenorhabditis brenneri</name>
    <name type="common">Nematode worm</name>
    <dbReference type="NCBI Taxonomy" id="135651"/>
    <lineage>
        <taxon>Eukaryota</taxon>
        <taxon>Metazoa</taxon>
        <taxon>Ecdysozoa</taxon>
        <taxon>Nematoda</taxon>
        <taxon>Chromadorea</taxon>
        <taxon>Rhabditida</taxon>
        <taxon>Rhabditina</taxon>
        <taxon>Rhabditomorpha</taxon>
        <taxon>Rhabditoidea</taxon>
        <taxon>Rhabditidae</taxon>
        <taxon>Peloderinae</taxon>
        <taxon>Caenorhabditis</taxon>
    </lineage>
</organism>
<proteinExistence type="predicted"/>
<evidence type="ECO:0000313" key="3">
    <source>
        <dbReference type="Proteomes" id="UP000008068"/>
    </source>
</evidence>
<dbReference type="EMBL" id="GL379968">
    <property type="protein sequence ID" value="EGT39357.1"/>
    <property type="molecule type" value="Genomic_DNA"/>
</dbReference>
<dbReference type="AlphaFoldDB" id="G0NWZ9"/>
<gene>
    <name evidence="2" type="ORF">CAEBREN_20555</name>
</gene>
<feature type="region of interest" description="Disordered" evidence="1">
    <location>
        <begin position="190"/>
        <end position="214"/>
    </location>
</feature>
<feature type="compositionally biased region" description="Acidic residues" evidence="1">
    <location>
        <begin position="204"/>
        <end position="214"/>
    </location>
</feature>
<sequence length="214" mass="24885">MTKHIDNCYFRNEILIEQQRMKSLKDAQKSVAISQAESKINEEQRTKSKIDSSGFDTCDAQLLQEAKKGTSSGCTRCPIRTIAQGCFDFFELNEHWTTFLAIWKDVNLEEAPHASRNQWNSFGIVARNLKLFHESTDERGHQLETETVIMVKDSFYNNIPSRKRPPDPFIYEAPHFWSKMSQLKIIHSEMEPQRPTRTRHLSAAEEEAESYLEN</sequence>
<dbReference type="HOGENOM" id="CLU_1289968_0_0_1"/>
<name>G0NWZ9_CAEBE</name>